<reference evidence="1 2" key="1">
    <citation type="journal article" date="2015" name="Fungal Genet. Biol.">
        <title>Evolution of novel wood decay mechanisms in Agaricales revealed by the genome sequences of Fistulina hepatica and Cylindrobasidium torrendii.</title>
        <authorList>
            <person name="Floudas D."/>
            <person name="Held B.W."/>
            <person name="Riley R."/>
            <person name="Nagy L.G."/>
            <person name="Koehler G."/>
            <person name="Ransdell A.S."/>
            <person name="Younus H."/>
            <person name="Chow J."/>
            <person name="Chiniquy J."/>
            <person name="Lipzen A."/>
            <person name="Tritt A."/>
            <person name="Sun H."/>
            <person name="Haridas S."/>
            <person name="LaButti K."/>
            <person name="Ohm R.A."/>
            <person name="Kues U."/>
            <person name="Blanchette R.A."/>
            <person name="Grigoriev I.V."/>
            <person name="Minto R.E."/>
            <person name="Hibbett D.S."/>
        </authorList>
    </citation>
    <scope>NUCLEOTIDE SEQUENCE [LARGE SCALE GENOMIC DNA]</scope>
    <source>
        <strain evidence="1 2">FP15055 ss-10</strain>
    </source>
</reference>
<protein>
    <submittedName>
        <fullName evidence="1">Uncharacterized protein</fullName>
    </submittedName>
</protein>
<dbReference type="STRING" id="1314674.A0A0D7BEH4"/>
<name>A0A0D7BEH4_9AGAR</name>
<gene>
    <name evidence="1" type="ORF">CYLTODRAFT_259053</name>
</gene>
<dbReference type="AlphaFoldDB" id="A0A0D7BEH4"/>
<evidence type="ECO:0000313" key="2">
    <source>
        <dbReference type="Proteomes" id="UP000054007"/>
    </source>
</evidence>
<sequence>MARPFADSEQPEMADFYNKALYGDVSALQEFAYLSLSINIRKYEAEITQLIAMSLNAERLDFLCTAVKHLDDQASNELSASSFRAEYEAALLFTAHYSAREYSPSALYDQLIPDVIAWVSFFSSNPAWLDEQYQRCSACWRIY</sequence>
<keyword evidence="2" id="KW-1185">Reference proteome</keyword>
<evidence type="ECO:0000313" key="1">
    <source>
        <dbReference type="EMBL" id="KIY68580.1"/>
    </source>
</evidence>
<organism evidence="1 2">
    <name type="scientific">Cylindrobasidium torrendii FP15055 ss-10</name>
    <dbReference type="NCBI Taxonomy" id="1314674"/>
    <lineage>
        <taxon>Eukaryota</taxon>
        <taxon>Fungi</taxon>
        <taxon>Dikarya</taxon>
        <taxon>Basidiomycota</taxon>
        <taxon>Agaricomycotina</taxon>
        <taxon>Agaricomycetes</taxon>
        <taxon>Agaricomycetidae</taxon>
        <taxon>Agaricales</taxon>
        <taxon>Marasmiineae</taxon>
        <taxon>Physalacriaceae</taxon>
        <taxon>Cylindrobasidium</taxon>
    </lineage>
</organism>
<proteinExistence type="predicted"/>
<dbReference type="EMBL" id="KN880500">
    <property type="protein sequence ID" value="KIY68580.1"/>
    <property type="molecule type" value="Genomic_DNA"/>
</dbReference>
<accession>A0A0D7BEH4</accession>
<dbReference type="Proteomes" id="UP000054007">
    <property type="component" value="Unassembled WGS sequence"/>
</dbReference>